<protein>
    <submittedName>
        <fullName evidence="1">8635_t:CDS:1</fullName>
    </submittedName>
</protein>
<keyword evidence="2" id="KW-1185">Reference proteome</keyword>
<dbReference type="AlphaFoldDB" id="A0A9N9DXP9"/>
<dbReference type="OrthoDB" id="2446987at2759"/>
<dbReference type="Proteomes" id="UP000789572">
    <property type="component" value="Unassembled WGS sequence"/>
</dbReference>
<reference evidence="1" key="1">
    <citation type="submission" date="2021-06" db="EMBL/GenBank/DDBJ databases">
        <authorList>
            <person name="Kallberg Y."/>
            <person name="Tangrot J."/>
            <person name="Rosling A."/>
        </authorList>
    </citation>
    <scope>NUCLEOTIDE SEQUENCE</scope>
    <source>
        <strain evidence="1">IA702</strain>
    </source>
</reference>
<sequence length="180" mass="21014">MRVIETDDYLRITSPSAWFFDGFAEWCGSYEKFRCDKKRILDQIKKRLEVTMDDNHAKVSTKQRAIQLYSDFKGWKLSKSTTEYFQKLETDYKTNHKQALMSIEGEKAVELAEIKIEQLKVTQLRNHTISAVEIHQHILKNLLDSIFNSDNANNLFLSNSNKKDESHNDVLDPTSMAIYT</sequence>
<accession>A0A9N9DXP9</accession>
<comment type="caution">
    <text evidence="1">The sequence shown here is derived from an EMBL/GenBank/DDBJ whole genome shotgun (WGS) entry which is preliminary data.</text>
</comment>
<evidence type="ECO:0000313" key="1">
    <source>
        <dbReference type="EMBL" id="CAG8651086.1"/>
    </source>
</evidence>
<name>A0A9N9DXP9_9GLOM</name>
<evidence type="ECO:0000313" key="2">
    <source>
        <dbReference type="Proteomes" id="UP000789572"/>
    </source>
</evidence>
<dbReference type="EMBL" id="CAJVPJ010004346">
    <property type="protein sequence ID" value="CAG8651086.1"/>
    <property type="molecule type" value="Genomic_DNA"/>
</dbReference>
<gene>
    <name evidence="1" type="ORF">POCULU_LOCUS9953</name>
</gene>
<organism evidence="1 2">
    <name type="scientific">Paraglomus occultum</name>
    <dbReference type="NCBI Taxonomy" id="144539"/>
    <lineage>
        <taxon>Eukaryota</taxon>
        <taxon>Fungi</taxon>
        <taxon>Fungi incertae sedis</taxon>
        <taxon>Mucoromycota</taxon>
        <taxon>Glomeromycotina</taxon>
        <taxon>Glomeromycetes</taxon>
        <taxon>Paraglomerales</taxon>
        <taxon>Paraglomeraceae</taxon>
        <taxon>Paraglomus</taxon>
    </lineage>
</organism>
<proteinExistence type="predicted"/>